<keyword evidence="3" id="KW-1185">Reference proteome</keyword>
<reference evidence="3" key="1">
    <citation type="submission" date="2016-10" db="EMBL/GenBank/DDBJ databases">
        <authorList>
            <person name="Varghese N."/>
            <person name="Submissions S."/>
        </authorList>
    </citation>
    <scope>NUCLEOTIDE SEQUENCE [LARGE SCALE GENOMIC DNA]</scope>
    <source>
        <strain evidence="3">SP</strain>
    </source>
</reference>
<dbReference type="AlphaFoldDB" id="A0A1H3RXR0"/>
<dbReference type="EMBL" id="FNPI01000009">
    <property type="protein sequence ID" value="SDZ29649.1"/>
    <property type="molecule type" value="Genomic_DNA"/>
</dbReference>
<proteinExistence type="predicted"/>
<dbReference type="Proteomes" id="UP000198935">
    <property type="component" value="Unassembled WGS sequence"/>
</dbReference>
<evidence type="ECO:0000256" key="1">
    <source>
        <dbReference type="SAM" id="MobiDB-lite"/>
    </source>
</evidence>
<evidence type="ECO:0000313" key="2">
    <source>
        <dbReference type="EMBL" id="SDZ29649.1"/>
    </source>
</evidence>
<accession>A0A1H3RXR0</accession>
<gene>
    <name evidence="2" type="ORF">SAMN05421736_10978</name>
</gene>
<feature type="region of interest" description="Disordered" evidence="1">
    <location>
        <begin position="1"/>
        <end position="24"/>
    </location>
</feature>
<organism evidence="2 3">
    <name type="scientific">Evansella caseinilytica</name>
    <dbReference type="NCBI Taxonomy" id="1503961"/>
    <lineage>
        <taxon>Bacteria</taxon>
        <taxon>Bacillati</taxon>
        <taxon>Bacillota</taxon>
        <taxon>Bacilli</taxon>
        <taxon>Bacillales</taxon>
        <taxon>Bacillaceae</taxon>
        <taxon>Evansella</taxon>
    </lineage>
</organism>
<sequence>MLPSFGKAGTAGPKRGTAVSGPRLVPPEWAAKSAAFPRGRSAQRLRFNCRPFPPLRLFPAYSMELSQK</sequence>
<name>A0A1H3RXR0_9BACI</name>
<evidence type="ECO:0000313" key="3">
    <source>
        <dbReference type="Proteomes" id="UP000198935"/>
    </source>
</evidence>
<protein>
    <submittedName>
        <fullName evidence="2">Uncharacterized protein</fullName>
    </submittedName>
</protein>